<feature type="transmembrane region" description="Helical" evidence="2">
    <location>
        <begin position="784"/>
        <end position="805"/>
    </location>
</feature>
<evidence type="ECO:0000313" key="3">
    <source>
        <dbReference type="EMBL" id="KAK7013142.1"/>
    </source>
</evidence>
<comment type="caution">
    <text evidence="3">The sequence shown here is derived from an EMBL/GenBank/DDBJ whole genome shotgun (WGS) entry which is preliminary data.</text>
</comment>
<feature type="compositionally biased region" description="Polar residues" evidence="1">
    <location>
        <begin position="413"/>
        <end position="422"/>
    </location>
</feature>
<feature type="compositionally biased region" description="Polar residues" evidence="1">
    <location>
        <begin position="185"/>
        <end position="195"/>
    </location>
</feature>
<feature type="region of interest" description="Disordered" evidence="1">
    <location>
        <begin position="398"/>
        <end position="448"/>
    </location>
</feature>
<protein>
    <submittedName>
        <fullName evidence="3">Uncharacterized protein</fullName>
    </submittedName>
</protein>
<proteinExistence type="predicted"/>
<keyword evidence="4" id="KW-1185">Reference proteome</keyword>
<evidence type="ECO:0000256" key="1">
    <source>
        <dbReference type="SAM" id="MobiDB-lite"/>
    </source>
</evidence>
<keyword evidence="2" id="KW-0812">Transmembrane</keyword>
<keyword evidence="2" id="KW-0472">Membrane</keyword>
<dbReference type="AlphaFoldDB" id="A0AAW0AK09"/>
<sequence>MLTVETHSLESLNAPGPWPPQVVKICELLELALPSWLPYPSETSSGTRTPFHSSVEVTVNSGLDHELKEEEFHQNSLLREFYPFAMHTVAAVKTSMRLDGHKNAWPFVRGYTRVLAVACAPDVVLLSHPAFVRPQLATAHHDSFDGIAEILACHVVEGFKNESFMLHDEQPSSEATRSVPADSIVASTSRQSQDPGSGKFSGSYKGSIEESPLDHSSDEQLANAAFPQSEGTQSSSSGESINVSLNGHIFQGQGRHLHALLPFLCIADEENIIEVVSSVACQRFVWGISEPAIGFQFSPSGTVMKLVLAWVDQSSRVLHVAHGIDHQSGIGVFDFDSIASTLRFTQFLSNLSPSFSAVASSASCSCENIRFDWRLDRPTPSDFKSGVHHINEWVRHVESFSGSPPPRSESPAVDSNTEIGANSESVPSIASESSDPRTSTESAISSDNDSDDFSLDDIYNSAIESLAYYAADRGVRFLSRLWYPEEMFGAEGTEINHHLALYDELTRFQWFPPEAHFPSLVGVLRKYEDTLLKDIQSRVDDSLPPPLILKTEHQTIIAQRIFTLFYTSAGAEIPRGRAESISDDYKDRHDWDALLLSFYVANERDLVSHNVLFERTIHYPKNQLVEEMDGAKLAIAVEQEMKWSAQFYSLAQAAAADQIENHPDLFFQAQLASIQVFKLWNSYLSGCEPLQALLRKRSWHEPATGICDALCFFTISSPVGQDEKAARALEFITCSKADASTDLILPESEPPSFKGKTLFPYFIVEYKKRDDTAGKALDQGRLDLMALISFYAALGILDFSFYVLVTDGWKGAILMGWKSTKSERIYIVERNVVHLDISTPIGSYQFAIFLLRLQDKQKDLEVKAKAKLADANLDFVKFQEWRKEWQAERLDKEWGPAEAATKEMEAGAVN</sequence>
<name>A0AAW0AK09_9AGAR</name>
<accession>A0AAW0AK09</accession>
<organism evidence="3 4">
    <name type="scientific">Favolaschia claudopus</name>
    <dbReference type="NCBI Taxonomy" id="2862362"/>
    <lineage>
        <taxon>Eukaryota</taxon>
        <taxon>Fungi</taxon>
        <taxon>Dikarya</taxon>
        <taxon>Basidiomycota</taxon>
        <taxon>Agaricomycotina</taxon>
        <taxon>Agaricomycetes</taxon>
        <taxon>Agaricomycetidae</taxon>
        <taxon>Agaricales</taxon>
        <taxon>Marasmiineae</taxon>
        <taxon>Mycenaceae</taxon>
        <taxon>Favolaschia</taxon>
    </lineage>
</organism>
<evidence type="ECO:0000256" key="2">
    <source>
        <dbReference type="SAM" id="Phobius"/>
    </source>
</evidence>
<reference evidence="3 4" key="1">
    <citation type="journal article" date="2024" name="J Genomics">
        <title>Draft genome sequencing and assembly of Favolaschia claudopus CIRM-BRFM 2984 isolated from oak limbs.</title>
        <authorList>
            <person name="Navarro D."/>
            <person name="Drula E."/>
            <person name="Chaduli D."/>
            <person name="Cazenave R."/>
            <person name="Ahrendt S."/>
            <person name="Wang J."/>
            <person name="Lipzen A."/>
            <person name="Daum C."/>
            <person name="Barry K."/>
            <person name="Grigoriev I.V."/>
            <person name="Favel A."/>
            <person name="Rosso M.N."/>
            <person name="Martin F."/>
        </authorList>
    </citation>
    <scope>NUCLEOTIDE SEQUENCE [LARGE SCALE GENOMIC DNA]</scope>
    <source>
        <strain evidence="3 4">CIRM-BRFM 2984</strain>
    </source>
</reference>
<feature type="compositionally biased region" description="Low complexity" evidence="1">
    <location>
        <begin position="196"/>
        <end position="206"/>
    </location>
</feature>
<evidence type="ECO:0000313" key="4">
    <source>
        <dbReference type="Proteomes" id="UP001362999"/>
    </source>
</evidence>
<feature type="region of interest" description="Disordered" evidence="1">
    <location>
        <begin position="168"/>
        <end position="217"/>
    </location>
</feature>
<dbReference type="EMBL" id="JAWWNJ010000061">
    <property type="protein sequence ID" value="KAK7013142.1"/>
    <property type="molecule type" value="Genomic_DNA"/>
</dbReference>
<dbReference type="Proteomes" id="UP001362999">
    <property type="component" value="Unassembled WGS sequence"/>
</dbReference>
<keyword evidence="2" id="KW-1133">Transmembrane helix</keyword>
<gene>
    <name evidence="3" type="ORF">R3P38DRAFT_3207920</name>
</gene>
<feature type="compositionally biased region" description="Low complexity" evidence="1">
    <location>
        <begin position="423"/>
        <end position="433"/>
    </location>
</feature>